<evidence type="ECO:0000256" key="2">
    <source>
        <dbReference type="ARBA" id="ARBA00009765"/>
    </source>
</evidence>
<gene>
    <name evidence="7" type="ORF">GP486_005124</name>
</gene>
<comment type="subcellular location">
    <subcellularLocation>
        <location evidence="1">Membrane</location>
        <topology evidence="1">Multi-pass membrane protein</topology>
    </subcellularLocation>
</comment>
<dbReference type="FunFam" id="1.20.58.340:FF:000014">
    <property type="entry name" value="CorA family metal ion transporter"/>
    <property type="match status" value="1"/>
</dbReference>
<dbReference type="InterPro" id="IPR045861">
    <property type="entry name" value="CorA_cytoplasmic_dom"/>
</dbReference>
<comment type="similarity">
    <text evidence="2">Belongs to the CorA metal ion transporter (MIT) (TC 1.A.35) family.</text>
</comment>
<feature type="non-terminal residue" evidence="7">
    <location>
        <position position="849"/>
    </location>
</feature>
<evidence type="ECO:0000313" key="8">
    <source>
        <dbReference type="Proteomes" id="UP000750711"/>
    </source>
</evidence>
<protein>
    <submittedName>
        <fullName evidence="7">Uncharacterized protein</fullName>
    </submittedName>
</protein>
<dbReference type="PANTHER" id="PTHR21535:SF51">
    <property type="entry name" value="MANGANESE RESISTANCE PROTEIN MNR2"/>
    <property type="match status" value="1"/>
</dbReference>
<dbReference type="PANTHER" id="PTHR21535">
    <property type="entry name" value="MAGNESIUM AND COBALT TRANSPORT PROTEIN/MITOCHONDRIAL IMPORT INNER MEMBRANE TRANSLOCASE SUBUNIT TIM8"/>
    <property type="match status" value="1"/>
</dbReference>
<dbReference type="Pfam" id="PF01544">
    <property type="entry name" value="CorA"/>
    <property type="match status" value="2"/>
</dbReference>
<evidence type="ECO:0000256" key="6">
    <source>
        <dbReference type="SAM" id="MobiDB-lite"/>
    </source>
</evidence>
<feature type="compositionally biased region" description="Polar residues" evidence="6">
    <location>
        <begin position="1"/>
        <end position="10"/>
    </location>
</feature>
<dbReference type="SUPFAM" id="SSF144083">
    <property type="entry name" value="Magnesium transport protein CorA, transmembrane region"/>
    <property type="match status" value="1"/>
</dbReference>
<feature type="region of interest" description="Disordered" evidence="6">
    <location>
        <begin position="303"/>
        <end position="323"/>
    </location>
</feature>
<feature type="compositionally biased region" description="Low complexity" evidence="6">
    <location>
        <begin position="56"/>
        <end position="67"/>
    </location>
</feature>
<evidence type="ECO:0000313" key="7">
    <source>
        <dbReference type="EMBL" id="KAH0557090.1"/>
    </source>
</evidence>
<dbReference type="Gene3D" id="1.20.58.340">
    <property type="entry name" value="Magnesium transport protein CorA, transmembrane region"/>
    <property type="match status" value="2"/>
</dbReference>
<accession>A0A9P8L9R7</accession>
<dbReference type="GO" id="GO:0015095">
    <property type="term" value="F:magnesium ion transmembrane transporter activity"/>
    <property type="evidence" value="ECO:0007669"/>
    <property type="project" value="InterPro"/>
</dbReference>
<dbReference type="InterPro" id="IPR002523">
    <property type="entry name" value="MgTranspt_CorA/ZnTranspt_ZntB"/>
</dbReference>
<feature type="compositionally biased region" description="Polar residues" evidence="6">
    <location>
        <begin position="122"/>
        <end position="142"/>
    </location>
</feature>
<organism evidence="7 8">
    <name type="scientific">Trichoglossum hirsutum</name>
    <dbReference type="NCBI Taxonomy" id="265104"/>
    <lineage>
        <taxon>Eukaryota</taxon>
        <taxon>Fungi</taxon>
        <taxon>Dikarya</taxon>
        <taxon>Ascomycota</taxon>
        <taxon>Pezizomycotina</taxon>
        <taxon>Geoglossomycetes</taxon>
        <taxon>Geoglossales</taxon>
        <taxon>Geoglossaceae</taxon>
        <taxon>Trichoglossum</taxon>
    </lineage>
</organism>
<feature type="region of interest" description="Disordered" evidence="6">
    <location>
        <begin position="1"/>
        <end position="77"/>
    </location>
</feature>
<feature type="compositionally biased region" description="Low complexity" evidence="6">
    <location>
        <begin position="11"/>
        <end position="22"/>
    </location>
</feature>
<evidence type="ECO:0000256" key="5">
    <source>
        <dbReference type="ARBA" id="ARBA00023136"/>
    </source>
</evidence>
<keyword evidence="8" id="KW-1185">Reference proteome</keyword>
<feature type="region of interest" description="Disordered" evidence="6">
    <location>
        <begin position="111"/>
        <end position="270"/>
    </location>
</feature>
<comment type="caution">
    <text evidence="7">The sequence shown here is derived from an EMBL/GenBank/DDBJ whole genome shotgun (WGS) entry which is preliminary data.</text>
</comment>
<keyword evidence="5" id="KW-0472">Membrane</keyword>
<dbReference type="GO" id="GO:0010961">
    <property type="term" value="P:intracellular magnesium ion homeostasis"/>
    <property type="evidence" value="ECO:0007669"/>
    <property type="project" value="TreeGrafter"/>
</dbReference>
<name>A0A9P8L9R7_9PEZI</name>
<dbReference type="GO" id="GO:0000329">
    <property type="term" value="C:fungal-type vacuole membrane"/>
    <property type="evidence" value="ECO:0007669"/>
    <property type="project" value="TreeGrafter"/>
</dbReference>
<dbReference type="CDD" id="cd12829">
    <property type="entry name" value="Alr1p-like"/>
    <property type="match status" value="1"/>
</dbReference>
<keyword evidence="3" id="KW-0812">Transmembrane</keyword>
<proteinExistence type="inferred from homology"/>
<dbReference type="SUPFAM" id="SSF143865">
    <property type="entry name" value="CorA soluble domain-like"/>
    <property type="match status" value="1"/>
</dbReference>
<evidence type="ECO:0000256" key="3">
    <source>
        <dbReference type="ARBA" id="ARBA00022692"/>
    </source>
</evidence>
<evidence type="ECO:0000256" key="4">
    <source>
        <dbReference type="ARBA" id="ARBA00022989"/>
    </source>
</evidence>
<dbReference type="InterPro" id="IPR044089">
    <property type="entry name" value="Alr1-like"/>
</dbReference>
<dbReference type="EMBL" id="JAGHQM010000915">
    <property type="protein sequence ID" value="KAH0557090.1"/>
    <property type="molecule type" value="Genomic_DNA"/>
</dbReference>
<sequence length="849" mass="95302">MASGQALDNTSSSASNPQVSAPSQPPPADAGAGHRRRRHRNKKRRNRRQSFAGPLDIADADAPSPEADPNEGLLAVPNRPAARSSFYRLGQTSSVGNNLSTTSIESSALLDHRHQQPMPTRRPSTLGQFGRRTSYTPRNPQTHIYDGPSYREPFTGPYRPGSSQENPGPHRSYGADSDDEVTMDDRTPLISIPDFGAPGAAQAYGGLGTSNEEATGRLGRRRKSNATSTSSRHLRPTLARQGSGGGQGEYNVNYPPSMPGSPKQEPHRSMGFDDVMLTESFSPSRSPERRRLRDSVIDITGEAGKDPYCAASTPPSPTFEDRGNHRRSVILQAEEDVCFPVDSMSEIVDDELPSARDDPFHMRGRRRRTKRWPDLDVLEEWSRGEKEQRSEGIRARRVSEPVLVGGRLRPNLKTGWHRLEEDLPYRFTYFNEEFAGTIHSQTISGLLQPGQTFRELFIPDPPVLSDDSSDDGSEEGTPRRDNPPAQQLPFTGGGDSTFGAHHSSTETERPLVAAPDHMSAPPQQTPEKKQERQAKPKRYGARPTFWLDVLSPTEAEMKVISRAFAIHPLTSEDILMQEAREKVELFRNYYFVNYRTFDQDTNSENYLEPINMYVVVFREGVISFHFSMTPHPANVRRRIRQLKDYLILSGDWISYAIIDDITDVYVPLIKSVEDEVDTIDDMILQIHSADHMPPNKEKGNEAKSEAGVCDGGDMLRRVGDCRKKVMSLYRLLGNKADVIKGFAKRCNEQWEITPRSEIGFYLGDIQDHIVTMTSNLGHYEKILSRSHSNYLAQISIRMNERQEETSDLLNRLTVLGTIVLPMNIITGLWGMNVLVPGQDVENSLYWFWS</sequence>
<reference evidence="7" key="1">
    <citation type="submission" date="2021-03" db="EMBL/GenBank/DDBJ databases">
        <title>Comparative genomics and phylogenomic investigation of the class Geoglossomycetes provide insights into ecological specialization and systematics.</title>
        <authorList>
            <person name="Melie T."/>
            <person name="Pirro S."/>
            <person name="Miller A.N."/>
            <person name="Quandt A."/>
        </authorList>
    </citation>
    <scope>NUCLEOTIDE SEQUENCE</scope>
    <source>
        <strain evidence="7">CAQ_001_2017</strain>
    </source>
</reference>
<evidence type="ECO:0000256" key="1">
    <source>
        <dbReference type="ARBA" id="ARBA00004141"/>
    </source>
</evidence>
<feature type="region of interest" description="Disordered" evidence="6">
    <location>
        <begin position="456"/>
        <end position="537"/>
    </location>
</feature>
<dbReference type="AlphaFoldDB" id="A0A9P8L9R7"/>
<dbReference type="Gene3D" id="3.30.460.20">
    <property type="entry name" value="CorA soluble domain-like"/>
    <property type="match status" value="1"/>
</dbReference>
<keyword evidence="4" id="KW-1133">Transmembrane helix</keyword>
<dbReference type="InterPro" id="IPR045863">
    <property type="entry name" value="CorA_TM1_TM2"/>
</dbReference>
<dbReference type="Proteomes" id="UP000750711">
    <property type="component" value="Unassembled WGS sequence"/>
</dbReference>
<feature type="compositionally biased region" description="Basic residues" evidence="6">
    <location>
        <begin position="33"/>
        <end position="48"/>
    </location>
</feature>